<evidence type="ECO:0000256" key="5">
    <source>
        <dbReference type="ARBA" id="ARBA00022692"/>
    </source>
</evidence>
<protein>
    <submittedName>
        <fullName evidence="11">Uncharacterized protein</fullName>
    </submittedName>
</protein>
<keyword evidence="7 8" id="KW-0472">Membrane</keyword>
<accession>A0A0A1TKI2</accession>
<feature type="compositionally biased region" description="Polar residues" evidence="9">
    <location>
        <begin position="17"/>
        <end position="42"/>
    </location>
</feature>
<dbReference type="Proteomes" id="UP000039046">
    <property type="component" value="Unassembled WGS sequence"/>
</dbReference>
<evidence type="ECO:0000256" key="9">
    <source>
        <dbReference type="SAM" id="MobiDB-lite"/>
    </source>
</evidence>
<dbReference type="AlphaFoldDB" id="A0A0A1TKI2"/>
<comment type="similarity">
    <text evidence="2 8">Belongs to the purine-cytosine permease (2.A.39) family.</text>
</comment>
<sequence>MSAHDDIESIAEKGHHATSTTPTWSDASSNTQAPRPSPRQNTLSAKFSRFNTRLEGLSGFEVRGISRVPLEERHKGSRGHDLQIFLLWLSANLSANNLGVGMLGPLAYGLGFKDCIMCILVGTFIGSLSTGYVATFGPLSGNRTMVVSRFFMGYWPSKIPALLNLVLMAGYAVLDAIIGGQIISAVSGGSVSIVVGIIIVSILAWLIAVFGMALFQRYERYSWLPQILALMVLIGSAAPNFDTETPSTASGARLAAARLTFLSTCSYIPNSWTAAAADFYVYYPEKTNRIKVFWLTVAGLFVSFVTVFTIGMGLASGVASNPAWAAANDISSGALLVEGLAPLKGFGKFIGVVIALGVIGNSTPSTYSAALTCQALGRYGQAVPRWAWACVLVVVELVLGLAGRDHLFLIYQNFTSIMGYWIEFMCSIFLLEEFIFRRRKGQCDWSRWNDRSYLPVGWAALASFLLGWLGAVLGMNQVWFVGPISTLCNDADVGMWLGTLFTIVTFIPLRHLELKMIGR</sequence>
<feature type="compositionally biased region" description="Basic and acidic residues" evidence="9">
    <location>
        <begin position="1"/>
        <end position="15"/>
    </location>
</feature>
<dbReference type="PANTHER" id="PTHR31806">
    <property type="entry name" value="PURINE-CYTOSINE PERMEASE FCY2-RELATED"/>
    <property type="match status" value="1"/>
</dbReference>
<evidence type="ECO:0000256" key="1">
    <source>
        <dbReference type="ARBA" id="ARBA00004141"/>
    </source>
</evidence>
<feature type="transmembrane region" description="Helical" evidence="10">
    <location>
        <begin position="119"/>
        <end position="140"/>
    </location>
</feature>
<feature type="transmembrane region" description="Helical" evidence="10">
    <location>
        <begin position="161"/>
        <end position="183"/>
    </location>
</feature>
<dbReference type="PANTHER" id="PTHR31806:SF8">
    <property type="entry name" value="TRANSPORTER, PUTATIVE (AFU_ORTHOLOGUE AFUA_2G03000)-RELATED"/>
    <property type="match status" value="1"/>
</dbReference>
<keyword evidence="3 8" id="KW-0813">Transport</keyword>
<evidence type="ECO:0000256" key="3">
    <source>
        <dbReference type="ARBA" id="ARBA00022448"/>
    </source>
</evidence>
<feature type="transmembrane region" description="Helical" evidence="10">
    <location>
        <begin position="409"/>
        <end position="431"/>
    </location>
</feature>
<feature type="transmembrane region" description="Helical" evidence="10">
    <location>
        <begin position="293"/>
        <end position="315"/>
    </location>
</feature>
<feature type="region of interest" description="Disordered" evidence="9">
    <location>
        <begin position="1"/>
        <end position="42"/>
    </location>
</feature>
<dbReference type="GO" id="GO:0015851">
    <property type="term" value="P:nucleobase transport"/>
    <property type="evidence" value="ECO:0007669"/>
    <property type="project" value="UniProtKB-ARBA"/>
</dbReference>
<dbReference type="InterPro" id="IPR001248">
    <property type="entry name" value="Pur-cyt_permease"/>
</dbReference>
<dbReference type="EMBL" id="CDHN01000003">
    <property type="protein sequence ID" value="CEJ90407.1"/>
    <property type="molecule type" value="Genomic_DNA"/>
</dbReference>
<evidence type="ECO:0000256" key="2">
    <source>
        <dbReference type="ARBA" id="ARBA00008974"/>
    </source>
</evidence>
<dbReference type="HOGENOM" id="CLU_026016_2_1_1"/>
<feature type="transmembrane region" description="Helical" evidence="10">
    <location>
        <begin position="189"/>
        <end position="215"/>
    </location>
</feature>
<dbReference type="Pfam" id="PF02133">
    <property type="entry name" value="Transp_cyt_pur"/>
    <property type="match status" value="1"/>
</dbReference>
<name>A0A0A1TKI2_9HYPO</name>
<evidence type="ECO:0000256" key="10">
    <source>
        <dbReference type="SAM" id="Phobius"/>
    </source>
</evidence>
<dbReference type="OrthoDB" id="2116389at2759"/>
<reference evidence="11 12" key="1">
    <citation type="journal article" date="2015" name="Genome Announc.">
        <title>Draft Genome Sequence and Gene Annotation of the Entomopathogenic Fungus Verticillium hemipterigenum.</title>
        <authorList>
            <person name="Horn F."/>
            <person name="Habel A."/>
            <person name="Scharf D.H."/>
            <person name="Dworschak J."/>
            <person name="Brakhage A.A."/>
            <person name="Guthke R."/>
            <person name="Hertweck C."/>
            <person name="Linde J."/>
        </authorList>
    </citation>
    <scope>NUCLEOTIDE SEQUENCE [LARGE SCALE GENOMIC DNA]</scope>
</reference>
<dbReference type="GO" id="GO:0000329">
    <property type="term" value="C:fungal-type vacuole membrane"/>
    <property type="evidence" value="ECO:0007669"/>
    <property type="project" value="TreeGrafter"/>
</dbReference>
<comment type="subcellular location">
    <subcellularLocation>
        <location evidence="1">Membrane</location>
        <topology evidence="1">Multi-pass membrane protein</topology>
    </subcellularLocation>
</comment>
<dbReference type="Gene3D" id="1.10.4160.10">
    <property type="entry name" value="Hydantoin permease"/>
    <property type="match status" value="1"/>
</dbReference>
<keyword evidence="12" id="KW-1185">Reference proteome</keyword>
<keyword evidence="6 10" id="KW-1133">Transmembrane helix</keyword>
<keyword evidence="5 10" id="KW-0812">Transmembrane</keyword>
<feature type="transmembrane region" description="Helical" evidence="10">
    <location>
        <begin position="493"/>
        <end position="512"/>
    </location>
</feature>
<dbReference type="GO" id="GO:0005886">
    <property type="term" value="C:plasma membrane"/>
    <property type="evidence" value="ECO:0007669"/>
    <property type="project" value="TreeGrafter"/>
</dbReference>
<feature type="transmembrane region" description="Helical" evidence="10">
    <location>
        <begin position="85"/>
        <end position="107"/>
    </location>
</feature>
<feature type="transmembrane region" description="Helical" evidence="10">
    <location>
        <begin position="385"/>
        <end position="403"/>
    </location>
</feature>
<keyword evidence="4" id="KW-0597">Phosphoprotein</keyword>
<feature type="transmembrane region" description="Helical" evidence="10">
    <location>
        <begin position="452"/>
        <end position="473"/>
    </location>
</feature>
<feature type="transmembrane region" description="Helical" evidence="10">
    <location>
        <begin position="349"/>
        <end position="373"/>
    </location>
</feature>
<dbReference type="FunFam" id="1.10.4160.10:FF:000002">
    <property type="entry name" value="Purine-cytosine permease fcyB"/>
    <property type="match status" value="1"/>
</dbReference>
<evidence type="ECO:0000313" key="11">
    <source>
        <dbReference type="EMBL" id="CEJ90407.1"/>
    </source>
</evidence>
<evidence type="ECO:0000256" key="6">
    <source>
        <dbReference type="ARBA" id="ARBA00022989"/>
    </source>
</evidence>
<dbReference type="STRING" id="1531966.A0A0A1TKI2"/>
<dbReference type="InterPro" id="IPR026030">
    <property type="entry name" value="Pur-cyt_permease_Fcy2/21/22"/>
</dbReference>
<proteinExistence type="inferred from homology"/>
<gene>
    <name evidence="11" type="ORF">VHEMI06195</name>
</gene>
<dbReference type="GO" id="GO:0022857">
    <property type="term" value="F:transmembrane transporter activity"/>
    <property type="evidence" value="ECO:0007669"/>
    <property type="project" value="InterPro"/>
</dbReference>
<evidence type="ECO:0000256" key="4">
    <source>
        <dbReference type="ARBA" id="ARBA00022553"/>
    </source>
</evidence>
<evidence type="ECO:0000313" key="12">
    <source>
        <dbReference type="Proteomes" id="UP000039046"/>
    </source>
</evidence>
<organism evidence="11 12">
    <name type="scientific">[Torrubiella] hemipterigena</name>
    <dbReference type="NCBI Taxonomy" id="1531966"/>
    <lineage>
        <taxon>Eukaryota</taxon>
        <taxon>Fungi</taxon>
        <taxon>Dikarya</taxon>
        <taxon>Ascomycota</taxon>
        <taxon>Pezizomycotina</taxon>
        <taxon>Sordariomycetes</taxon>
        <taxon>Hypocreomycetidae</taxon>
        <taxon>Hypocreales</taxon>
        <taxon>Clavicipitaceae</taxon>
        <taxon>Clavicipitaceae incertae sedis</taxon>
        <taxon>'Torrubiella' clade</taxon>
    </lineage>
</organism>
<evidence type="ECO:0000256" key="8">
    <source>
        <dbReference type="PIRNR" id="PIRNR002744"/>
    </source>
</evidence>
<evidence type="ECO:0000256" key="7">
    <source>
        <dbReference type="ARBA" id="ARBA00023136"/>
    </source>
</evidence>
<dbReference type="PIRSF" id="PIRSF002744">
    <property type="entry name" value="Pur-cyt_permease"/>
    <property type="match status" value="1"/>
</dbReference>